<dbReference type="GO" id="GO:0005737">
    <property type="term" value="C:cytoplasm"/>
    <property type="evidence" value="ECO:0007669"/>
    <property type="project" value="UniProtKB-SubCell"/>
</dbReference>
<dbReference type="Pfam" id="PF00561">
    <property type="entry name" value="Abhydrolase_1"/>
    <property type="match status" value="1"/>
</dbReference>
<dbReference type="GO" id="GO:0009092">
    <property type="term" value="P:homoserine metabolic process"/>
    <property type="evidence" value="ECO:0007669"/>
    <property type="project" value="TreeGrafter"/>
</dbReference>
<protein>
    <recommendedName>
        <fullName evidence="2">Homoserine O-acetyltransferase</fullName>
        <shortName evidence="2">HAT</shortName>
        <ecNumber evidence="2">2.3.1.31</ecNumber>
    </recommendedName>
    <alternativeName>
        <fullName evidence="2">Homoserine transacetylase</fullName>
        <shortName evidence="2">HTA</shortName>
    </alternativeName>
</protein>
<comment type="similarity">
    <text evidence="2">Belongs to the AB hydrolase superfamily. MetX family.</text>
</comment>
<dbReference type="InterPro" id="IPR029058">
    <property type="entry name" value="AB_hydrolase_fold"/>
</dbReference>
<comment type="subunit">
    <text evidence="2">Homodimer.</text>
</comment>
<dbReference type="InterPro" id="IPR000073">
    <property type="entry name" value="AB_hydrolase_1"/>
</dbReference>
<dbReference type="PIRSF" id="PIRSF000443">
    <property type="entry name" value="Homoser_Ac_trans"/>
    <property type="match status" value="1"/>
</dbReference>
<dbReference type="HAMAP" id="MF_00296">
    <property type="entry name" value="MetX_acyltransf"/>
    <property type="match status" value="1"/>
</dbReference>
<evidence type="ECO:0000313" key="5">
    <source>
        <dbReference type="EMBL" id="GER68802.1"/>
    </source>
</evidence>
<dbReference type="InterPro" id="IPR008220">
    <property type="entry name" value="HAT_MetX-like"/>
</dbReference>
<evidence type="ECO:0000313" key="6">
    <source>
        <dbReference type="Proteomes" id="UP000391919"/>
    </source>
</evidence>
<evidence type="ECO:0000259" key="4">
    <source>
        <dbReference type="Pfam" id="PF00561"/>
    </source>
</evidence>
<dbReference type="NCBIfam" id="TIGR01392">
    <property type="entry name" value="homoserO_Ac_trn"/>
    <property type="match status" value="1"/>
</dbReference>
<dbReference type="Gene3D" id="3.40.50.1820">
    <property type="entry name" value="alpha/beta hydrolase"/>
    <property type="match status" value="1"/>
</dbReference>
<dbReference type="UniPathway" id="UPA00051">
    <property type="reaction ID" value="UER00074"/>
</dbReference>
<proteinExistence type="inferred from homology"/>
<comment type="caution">
    <text evidence="2">Lacks conserved residue(s) required for the propagation of feature annotation.</text>
</comment>
<keyword evidence="1 2" id="KW-0808">Transferase</keyword>
<feature type="binding site" evidence="2">
    <location>
        <position position="214"/>
    </location>
    <ligand>
        <name>substrate</name>
    </ligand>
</feature>
<comment type="catalytic activity">
    <reaction evidence="2">
        <text>L-homoserine + acetyl-CoA = O-acetyl-L-homoserine + CoA</text>
        <dbReference type="Rhea" id="RHEA:13701"/>
        <dbReference type="ChEBI" id="CHEBI:57287"/>
        <dbReference type="ChEBI" id="CHEBI:57288"/>
        <dbReference type="ChEBI" id="CHEBI:57476"/>
        <dbReference type="ChEBI" id="CHEBI:57716"/>
        <dbReference type="EC" id="2.3.1.31"/>
    </reaction>
</comment>
<keyword evidence="2" id="KW-0012">Acyltransferase</keyword>
<dbReference type="GO" id="GO:0004414">
    <property type="term" value="F:homoserine O-acetyltransferase activity"/>
    <property type="evidence" value="ECO:0007669"/>
    <property type="project" value="UniProtKB-UniRule"/>
</dbReference>
<reference evidence="5 6" key="1">
    <citation type="submission" date="2019-09" db="EMBL/GenBank/DDBJ databases">
        <title>Draft genome sequence of Bacillus sp. JC-7.</title>
        <authorList>
            <person name="Tanaka N."/>
            <person name="Shiwa Y."/>
            <person name="Fujita N."/>
            <person name="Tanasupawat S."/>
        </authorList>
    </citation>
    <scope>NUCLEOTIDE SEQUENCE [LARGE SCALE GENOMIC DNA]</scope>
    <source>
        <strain evidence="5 6">JC-7</strain>
    </source>
</reference>
<comment type="subcellular location">
    <subcellularLocation>
        <location evidence="2">Cytoplasm</location>
    </subcellularLocation>
</comment>
<keyword evidence="2" id="KW-0963">Cytoplasm</keyword>
<evidence type="ECO:0000256" key="2">
    <source>
        <dbReference type="HAMAP-Rule" id="MF_00296"/>
    </source>
</evidence>
<dbReference type="PANTHER" id="PTHR32268">
    <property type="entry name" value="HOMOSERINE O-ACETYLTRANSFERASE"/>
    <property type="match status" value="1"/>
</dbReference>
<dbReference type="EC" id="2.3.1.31" evidence="2"/>
<organism evidence="5 6">
    <name type="scientific">Weizmannia acidilactici</name>
    <dbReference type="NCBI Taxonomy" id="2607726"/>
    <lineage>
        <taxon>Bacteria</taxon>
        <taxon>Bacillati</taxon>
        <taxon>Bacillota</taxon>
        <taxon>Bacilli</taxon>
        <taxon>Bacillales</taxon>
        <taxon>Bacillaceae</taxon>
        <taxon>Heyndrickxia</taxon>
    </lineage>
</organism>
<sequence length="363" mass="40507">MTKNVLYGGKKVKKVEIGTLVLESGKKIPHAELAYERRGPLDAPVLLICHALTGSQYAVGTDQEPGWWGGLIGRGRPVDTEKYQMITFNVIGGCYGSTGPQSMNPETSKPYRMDFPAITIRDMVHAERKALDKLGIGKIKAVIGGSLGGMQALEWGLLYPDDMEQIFVLASTPYYSDYGIAFNEIGIAAIENDPAWKNGHYRSSAEVKGLEIARMAGMVTYRSAALFKNRFGRAVKETKNGVSVFETASYLRYQGKKLSARFDANSYLYLLRAMNTHDIGVGRGGWKKAAARYKAEVFAYSFEHDLLFPPEEIETFARTVKHGEYFFIPTEYGHDGFLVEFEKWGHLITRALEKKDKILVGRS</sequence>
<dbReference type="GO" id="GO:0009086">
    <property type="term" value="P:methionine biosynthetic process"/>
    <property type="evidence" value="ECO:0007669"/>
    <property type="project" value="UniProtKB-UniRule"/>
</dbReference>
<evidence type="ECO:0000256" key="3">
    <source>
        <dbReference type="PIRSR" id="PIRSR000443-1"/>
    </source>
</evidence>
<dbReference type="Proteomes" id="UP000391919">
    <property type="component" value="Unassembled WGS sequence"/>
</dbReference>
<gene>
    <name evidence="5" type="primary">metX</name>
    <name evidence="2" type="synonym">metXA</name>
    <name evidence="5" type="ORF">BpJC7_01050</name>
</gene>
<dbReference type="NCBIfam" id="NF001209">
    <property type="entry name" value="PRK00175.1"/>
    <property type="match status" value="1"/>
</dbReference>
<feature type="active site" description="Nucleophile" evidence="2 3">
    <location>
        <position position="146"/>
    </location>
</feature>
<feature type="binding site" evidence="2">
    <location>
        <position position="335"/>
    </location>
    <ligand>
        <name>substrate</name>
    </ligand>
</feature>
<name>A0A5J4J176_9BACI</name>
<feature type="active site" evidence="2 3">
    <location>
        <position position="334"/>
    </location>
</feature>
<keyword evidence="2" id="KW-0028">Amino-acid biosynthesis</keyword>
<dbReference type="AlphaFoldDB" id="A0A5J4J176"/>
<evidence type="ECO:0000256" key="1">
    <source>
        <dbReference type="ARBA" id="ARBA00022679"/>
    </source>
</evidence>
<comment type="pathway">
    <text evidence="2">Amino-acid biosynthesis; L-methionine biosynthesis via de novo pathway; O-acetyl-L-homoserine from L-homoserine: step 1/1.</text>
</comment>
<accession>A0A5J4J176</accession>
<feature type="domain" description="AB hydrolase-1" evidence="4">
    <location>
        <begin position="44"/>
        <end position="340"/>
    </location>
</feature>
<dbReference type="PANTHER" id="PTHR32268:SF11">
    <property type="entry name" value="HOMOSERINE O-ACETYLTRANSFERASE"/>
    <property type="match status" value="1"/>
</dbReference>
<comment type="caution">
    <text evidence="5">The sequence shown here is derived from an EMBL/GenBank/DDBJ whole genome shotgun (WGS) entry which is preliminary data.</text>
</comment>
<comment type="function">
    <text evidence="2">Transfers an acetyl group from acetyl-CoA to L-homoserine, forming acetyl-L-homoserine.</text>
</comment>
<dbReference type="EMBL" id="BKZQ01000001">
    <property type="protein sequence ID" value="GER68802.1"/>
    <property type="molecule type" value="Genomic_DNA"/>
</dbReference>
<dbReference type="SUPFAM" id="SSF53474">
    <property type="entry name" value="alpha/beta-Hydrolases"/>
    <property type="match status" value="1"/>
</dbReference>
<keyword evidence="2" id="KW-0486">Methionine biosynthesis</keyword>
<feature type="active site" evidence="2 3">
    <location>
        <position position="305"/>
    </location>
</feature>
<keyword evidence="6" id="KW-1185">Reference proteome</keyword>